<keyword evidence="2" id="KW-0804">Transcription</keyword>
<dbReference type="SUPFAM" id="SSF46785">
    <property type="entry name" value="Winged helix' DNA-binding domain"/>
    <property type="match status" value="1"/>
</dbReference>
<dbReference type="GO" id="GO:0003700">
    <property type="term" value="F:DNA-binding transcription factor activity"/>
    <property type="evidence" value="ECO:0007669"/>
    <property type="project" value="InterPro"/>
</dbReference>
<organism evidence="4 5">
    <name type="scientific">Leptotrichia hofstadii</name>
    <dbReference type="NCBI Taxonomy" id="157688"/>
    <lineage>
        <taxon>Bacteria</taxon>
        <taxon>Fusobacteriati</taxon>
        <taxon>Fusobacteriota</taxon>
        <taxon>Fusobacteriia</taxon>
        <taxon>Fusobacteriales</taxon>
        <taxon>Leptotrichiaceae</taxon>
        <taxon>Leptotrichia</taxon>
    </lineage>
</organism>
<dbReference type="AlphaFoldDB" id="A0A510JG61"/>
<keyword evidence="1" id="KW-0805">Transcription regulation</keyword>
<evidence type="ECO:0000313" key="5">
    <source>
        <dbReference type="Proteomes" id="UP000321892"/>
    </source>
</evidence>
<reference evidence="4 5" key="1">
    <citation type="submission" date="2019-07" db="EMBL/GenBank/DDBJ databases">
        <title>Complete Genome Sequence of Leptotrichia hofstadii Strain JCM16775.</title>
        <authorList>
            <person name="Watanabe S."/>
            <person name="Cui L."/>
        </authorList>
    </citation>
    <scope>NUCLEOTIDE SEQUENCE [LARGE SCALE GENOMIC DNA]</scope>
    <source>
        <strain evidence="4 5">JCM16775</strain>
    </source>
</reference>
<dbReference type="Proteomes" id="UP000321892">
    <property type="component" value="Chromosome"/>
</dbReference>
<dbReference type="PANTHER" id="PTHR34580">
    <property type="match status" value="1"/>
</dbReference>
<dbReference type="PROSITE" id="PS51000">
    <property type="entry name" value="HTH_DEOR_2"/>
    <property type="match status" value="1"/>
</dbReference>
<evidence type="ECO:0000259" key="3">
    <source>
        <dbReference type="PROSITE" id="PS51000"/>
    </source>
</evidence>
<proteinExistence type="predicted"/>
<evidence type="ECO:0000256" key="2">
    <source>
        <dbReference type="ARBA" id="ARBA00023163"/>
    </source>
</evidence>
<protein>
    <submittedName>
        <fullName evidence="4">HTH domain protein</fullName>
    </submittedName>
</protein>
<evidence type="ECO:0000256" key="1">
    <source>
        <dbReference type="ARBA" id="ARBA00023015"/>
    </source>
</evidence>
<dbReference type="Gene3D" id="1.10.10.10">
    <property type="entry name" value="Winged helix-like DNA-binding domain superfamily/Winged helix DNA-binding domain"/>
    <property type="match status" value="1"/>
</dbReference>
<accession>A0A510JG61</accession>
<dbReference type="EMBL" id="AP019823">
    <property type="protein sequence ID" value="BBM38258.1"/>
    <property type="molecule type" value="Genomic_DNA"/>
</dbReference>
<keyword evidence="5" id="KW-1185">Reference proteome</keyword>
<evidence type="ECO:0000313" key="4">
    <source>
        <dbReference type="EMBL" id="BBM38258.1"/>
    </source>
</evidence>
<dbReference type="InterPro" id="IPR036390">
    <property type="entry name" value="WH_DNA-bd_sf"/>
</dbReference>
<gene>
    <name evidence="4" type="ORF">JCM16775_0966</name>
</gene>
<dbReference type="OrthoDB" id="9815009at2"/>
<dbReference type="InterPro" id="IPR013196">
    <property type="entry name" value="HTH_11"/>
</dbReference>
<dbReference type="PANTHER" id="PTHR34580:SF9">
    <property type="entry name" value="SLL5097 PROTEIN"/>
    <property type="match status" value="1"/>
</dbReference>
<dbReference type="RefSeq" id="WP_036088105.1">
    <property type="nucleotide sequence ID" value="NZ_AP019823.1"/>
</dbReference>
<dbReference type="KEGG" id="lhf:JCM16775_0966"/>
<dbReference type="InterPro" id="IPR051534">
    <property type="entry name" value="CBASS_pafABC_assoc_protein"/>
</dbReference>
<sequence length="239" mass="28644">MKKSERINDMMIYLNNKETFNLKDIMEKYNISKNTALRDIRSLEEIGMPIYSFSGRNGRYKILKNKLLSPVLFNVNEIYALYFTMLTLKGYKTTPFHLDIEKLKEKFKSCLPQKQMEEINKMEAILNFEVSKHQKESPLLKKILENSIEEKVCKILYKEEKKEKYYFVQFFKISSAYGQWLASGYDFEDREIKNFQCDKIIYLAEDDKFESISFQKFVNLNSDMYKIHNCNMINFELEI</sequence>
<name>A0A510JG61_9FUSO</name>
<dbReference type="InterPro" id="IPR036388">
    <property type="entry name" value="WH-like_DNA-bd_sf"/>
</dbReference>
<dbReference type="Pfam" id="PF08279">
    <property type="entry name" value="HTH_11"/>
    <property type="match status" value="1"/>
</dbReference>
<feature type="domain" description="HTH deoR-type" evidence="3">
    <location>
        <begin position="3"/>
        <end position="58"/>
    </location>
</feature>
<dbReference type="InterPro" id="IPR001034">
    <property type="entry name" value="DeoR_HTH"/>
</dbReference>